<keyword evidence="2" id="KW-0812">Transmembrane</keyword>
<dbReference type="RefSeq" id="WP_076345134.1">
    <property type="nucleotide sequence ID" value="NZ_CP019082.1"/>
</dbReference>
<evidence type="ECO:0000256" key="1">
    <source>
        <dbReference type="SAM" id="Coils"/>
    </source>
</evidence>
<keyword evidence="1" id="KW-0175">Coiled coil</keyword>
<keyword evidence="2" id="KW-0472">Membrane</keyword>
<sequence length="108" mass="11651">MRFMEHVSAGQALFVSAITGGPSLVYASVQEDFAPVAAGAAVGFLAFLLTIWRSSGDSRFETVLRRLDKAEKEADDYRNESTDAKSKVAELLVELAAANARLKLNDDA</sequence>
<dbReference type="Proteomes" id="UP000186309">
    <property type="component" value="Chromosome"/>
</dbReference>
<reference evidence="4" key="1">
    <citation type="submission" date="2016-12" db="EMBL/GenBank/DDBJ databases">
        <title>Comparative genomics of four Isosphaeraceae planctomycetes: a common pool of plasmids and glycoside hydrolase genes.</title>
        <authorList>
            <person name="Ivanova A."/>
        </authorList>
    </citation>
    <scope>NUCLEOTIDE SEQUENCE [LARGE SCALE GENOMIC DNA]</scope>
    <source>
        <strain evidence="4">PX4</strain>
    </source>
</reference>
<dbReference type="AlphaFoldDB" id="A0A1U7CNF6"/>
<dbReference type="EMBL" id="CP019082">
    <property type="protein sequence ID" value="APW60470.1"/>
    <property type="molecule type" value="Genomic_DNA"/>
</dbReference>
<protein>
    <submittedName>
        <fullName evidence="3">Uncharacterized protein</fullName>
    </submittedName>
</protein>
<organism evidence="3 4">
    <name type="scientific">Paludisphaera borealis</name>
    <dbReference type="NCBI Taxonomy" id="1387353"/>
    <lineage>
        <taxon>Bacteria</taxon>
        <taxon>Pseudomonadati</taxon>
        <taxon>Planctomycetota</taxon>
        <taxon>Planctomycetia</taxon>
        <taxon>Isosphaerales</taxon>
        <taxon>Isosphaeraceae</taxon>
        <taxon>Paludisphaera</taxon>
    </lineage>
</organism>
<evidence type="ECO:0000313" key="3">
    <source>
        <dbReference type="EMBL" id="APW60470.1"/>
    </source>
</evidence>
<feature type="transmembrane region" description="Helical" evidence="2">
    <location>
        <begin position="37"/>
        <end position="56"/>
    </location>
</feature>
<dbReference type="KEGG" id="pbor:BSF38_01940"/>
<accession>A0A1U7CNF6</accession>
<gene>
    <name evidence="3" type="ORF">BSF38_01940</name>
</gene>
<keyword evidence="4" id="KW-1185">Reference proteome</keyword>
<evidence type="ECO:0000313" key="4">
    <source>
        <dbReference type="Proteomes" id="UP000186309"/>
    </source>
</evidence>
<proteinExistence type="predicted"/>
<name>A0A1U7CNF6_9BACT</name>
<evidence type="ECO:0000256" key="2">
    <source>
        <dbReference type="SAM" id="Phobius"/>
    </source>
</evidence>
<keyword evidence="2" id="KW-1133">Transmembrane helix</keyword>
<feature type="coiled-coil region" evidence="1">
    <location>
        <begin position="60"/>
        <end position="94"/>
    </location>
</feature>
<dbReference type="STRING" id="1387353.BSF38_01940"/>